<dbReference type="EMBL" id="JAFBEC010000020">
    <property type="protein sequence ID" value="MBM7634980.1"/>
    <property type="molecule type" value="Genomic_DNA"/>
</dbReference>
<dbReference type="PANTHER" id="PTHR33254">
    <property type="entry name" value="4-HYDROXY-4-METHYL-2-OXOGLUTARATE ALDOLASE 3-RELATED"/>
    <property type="match status" value="1"/>
</dbReference>
<evidence type="ECO:0000256" key="10">
    <source>
        <dbReference type="ARBA" id="ARBA00030169"/>
    </source>
</evidence>
<evidence type="ECO:0000256" key="8">
    <source>
        <dbReference type="ARBA" id="ARBA00025046"/>
    </source>
</evidence>
<evidence type="ECO:0000256" key="3">
    <source>
        <dbReference type="ARBA" id="ARBA00008621"/>
    </source>
</evidence>
<protein>
    <recommendedName>
        <fullName evidence="7">Putative 4-hydroxy-4-methyl-2-oxoglutarate aldolase</fullName>
        <ecNumber evidence="6">4.1.1.112</ecNumber>
        <ecNumber evidence="5">4.1.3.17</ecNumber>
    </recommendedName>
    <alternativeName>
        <fullName evidence="11">Oxaloacetate decarboxylase</fullName>
    </alternativeName>
    <alternativeName>
        <fullName evidence="9">Regulator of ribonuclease activity homolog</fullName>
    </alternativeName>
    <alternativeName>
        <fullName evidence="10">RraA-like protein</fullName>
    </alternativeName>
</protein>
<dbReference type="InterPro" id="IPR005493">
    <property type="entry name" value="RraA/RraA-like"/>
</dbReference>
<dbReference type="EC" id="4.1.3.17" evidence="5"/>
<comment type="cofactor">
    <cofactor evidence="2">
        <name>a divalent metal cation</name>
        <dbReference type="ChEBI" id="CHEBI:60240"/>
    </cofactor>
</comment>
<evidence type="ECO:0000256" key="11">
    <source>
        <dbReference type="ARBA" id="ARBA00032305"/>
    </source>
</evidence>
<comment type="caution">
    <text evidence="13">The sequence shown here is derived from an EMBL/GenBank/DDBJ whole genome shotgun (WGS) entry which is preliminary data.</text>
</comment>
<organism evidence="13 14">
    <name type="scientific">Geomicrobium sediminis</name>
    <dbReference type="NCBI Taxonomy" id="1347788"/>
    <lineage>
        <taxon>Bacteria</taxon>
        <taxon>Bacillati</taxon>
        <taxon>Bacillota</taxon>
        <taxon>Bacilli</taxon>
        <taxon>Bacillales</taxon>
        <taxon>Geomicrobium</taxon>
    </lineage>
</organism>
<gene>
    <name evidence="13" type="ORF">JOD17_004123</name>
</gene>
<keyword evidence="14" id="KW-1185">Reference proteome</keyword>
<dbReference type="InterPro" id="IPR036704">
    <property type="entry name" value="RraA/RraA-like_sf"/>
</dbReference>
<comment type="catalytic activity">
    <reaction evidence="12">
        <text>oxaloacetate + H(+) = pyruvate + CO2</text>
        <dbReference type="Rhea" id="RHEA:15641"/>
        <dbReference type="ChEBI" id="CHEBI:15361"/>
        <dbReference type="ChEBI" id="CHEBI:15378"/>
        <dbReference type="ChEBI" id="CHEBI:16452"/>
        <dbReference type="ChEBI" id="CHEBI:16526"/>
        <dbReference type="EC" id="4.1.1.112"/>
    </reaction>
</comment>
<evidence type="ECO:0000256" key="2">
    <source>
        <dbReference type="ARBA" id="ARBA00001968"/>
    </source>
</evidence>
<accession>A0ABS2PHR7</accession>
<evidence type="ECO:0000256" key="7">
    <source>
        <dbReference type="ARBA" id="ARBA00016549"/>
    </source>
</evidence>
<comment type="catalytic activity">
    <reaction evidence="1">
        <text>4-hydroxy-4-methyl-2-oxoglutarate = 2 pyruvate</text>
        <dbReference type="Rhea" id="RHEA:22748"/>
        <dbReference type="ChEBI" id="CHEBI:15361"/>
        <dbReference type="ChEBI" id="CHEBI:58276"/>
        <dbReference type="EC" id="4.1.3.17"/>
    </reaction>
</comment>
<dbReference type="RefSeq" id="WP_204699724.1">
    <property type="nucleotide sequence ID" value="NZ_JAFBEC010000020.1"/>
</dbReference>
<dbReference type="Pfam" id="PF03737">
    <property type="entry name" value="RraA-like"/>
    <property type="match status" value="1"/>
</dbReference>
<dbReference type="Gene3D" id="3.50.30.40">
    <property type="entry name" value="Ribonuclease E inhibitor RraA/RraA-like"/>
    <property type="match status" value="1"/>
</dbReference>
<dbReference type="Proteomes" id="UP000741863">
    <property type="component" value="Unassembled WGS sequence"/>
</dbReference>
<dbReference type="SUPFAM" id="SSF89562">
    <property type="entry name" value="RraA-like"/>
    <property type="match status" value="1"/>
</dbReference>
<comment type="similarity">
    <text evidence="3">Belongs to the class II aldolase/RraA-like family.</text>
</comment>
<evidence type="ECO:0000313" key="13">
    <source>
        <dbReference type="EMBL" id="MBM7634980.1"/>
    </source>
</evidence>
<comment type="subunit">
    <text evidence="4">Homotrimer.</text>
</comment>
<proteinExistence type="inferred from homology"/>
<dbReference type="EC" id="4.1.1.112" evidence="6"/>
<evidence type="ECO:0000256" key="1">
    <source>
        <dbReference type="ARBA" id="ARBA00001342"/>
    </source>
</evidence>
<evidence type="ECO:0000256" key="5">
    <source>
        <dbReference type="ARBA" id="ARBA00012213"/>
    </source>
</evidence>
<dbReference type="PANTHER" id="PTHR33254:SF4">
    <property type="entry name" value="4-HYDROXY-4-METHYL-2-OXOGLUTARATE ALDOLASE 3-RELATED"/>
    <property type="match status" value="1"/>
</dbReference>
<evidence type="ECO:0000256" key="9">
    <source>
        <dbReference type="ARBA" id="ARBA00029596"/>
    </source>
</evidence>
<sequence length="201" mass="21659">MAEENLFEGLPSTAVSDGLQGYNHMKNGVYPLKEKWQLSGPAFTVDVSGGENLSLLKAIRSASEGDVLVIDGKGERSVAIAGDFIIGLAKTLGLKGIVVDGVIRDLEAIRDLDFPVFCIGTTPVASKKNEYGKLQVPITCGGVVVSPGDYIVADVDGVVVVPKEDAKDVYMKTLDKIAKDEKREKEIGNDPKKARKYLEQY</sequence>
<evidence type="ECO:0000256" key="6">
    <source>
        <dbReference type="ARBA" id="ARBA00012947"/>
    </source>
</evidence>
<evidence type="ECO:0000256" key="12">
    <source>
        <dbReference type="ARBA" id="ARBA00047973"/>
    </source>
</evidence>
<comment type="function">
    <text evidence="8">Catalyzes the aldol cleavage of 4-hydroxy-4-methyl-2-oxoglutarate (HMG) into 2 molecules of pyruvate. Also contains a secondary oxaloacetate (OAA) decarboxylase activity due to the common pyruvate enolate transition state formed following C-C bond cleavage in the retro-aldol and decarboxylation reactions.</text>
</comment>
<evidence type="ECO:0000256" key="4">
    <source>
        <dbReference type="ARBA" id="ARBA00011233"/>
    </source>
</evidence>
<evidence type="ECO:0000313" key="14">
    <source>
        <dbReference type="Proteomes" id="UP000741863"/>
    </source>
</evidence>
<name>A0ABS2PHR7_9BACL</name>
<dbReference type="CDD" id="cd16841">
    <property type="entry name" value="RraA_family"/>
    <property type="match status" value="1"/>
</dbReference>
<reference evidence="13 14" key="1">
    <citation type="submission" date="2021-01" db="EMBL/GenBank/DDBJ databases">
        <title>Genomic Encyclopedia of Type Strains, Phase IV (KMG-IV): sequencing the most valuable type-strain genomes for metagenomic binning, comparative biology and taxonomic classification.</title>
        <authorList>
            <person name="Goeker M."/>
        </authorList>
    </citation>
    <scope>NUCLEOTIDE SEQUENCE [LARGE SCALE GENOMIC DNA]</scope>
    <source>
        <strain evidence="13 14">DSM 25540</strain>
    </source>
</reference>